<dbReference type="InterPro" id="IPR018649">
    <property type="entry name" value="SHOCT"/>
</dbReference>
<sequence>MPAANWKVHKLRQALGEIAIPFEAIAGIAYEPARKGGRLRLRMREGADPFIQVAAGRLADAADPYRLFVEAGRTGVAEYFADQLRTTLQLEGVPAGPTNRYLMPGPGIPVTGGGTEGTAEFDGESIRLAWNWGAPAAKTAAGPQRIELAELESVDWAPSSGMGYGRLQFHVKGARLNLPITHDPYALRLTGFEKENWSTLLVAAAILARLPHPAADTAVPEAGALRLREGGRPDRDDTSAELLRQLRELGDLYRDGILTEDEFTAAKQSLLPRLHAANRLPEDS</sequence>
<protein>
    <recommendedName>
        <fullName evidence="5">DUF4429 domain-containing protein</fullName>
    </recommendedName>
</protein>
<proteinExistence type="predicted"/>
<feature type="domain" description="DUF4429" evidence="2">
    <location>
        <begin position="119"/>
        <end position="206"/>
    </location>
</feature>
<evidence type="ECO:0000259" key="1">
    <source>
        <dbReference type="Pfam" id="PF09851"/>
    </source>
</evidence>
<gene>
    <name evidence="3" type="ORF">Nans01_20520</name>
</gene>
<dbReference type="Proteomes" id="UP001165092">
    <property type="component" value="Unassembled WGS sequence"/>
</dbReference>
<accession>A0A9W6UGL1</accession>
<dbReference type="EMBL" id="BSQG01000003">
    <property type="protein sequence ID" value="GLU47701.1"/>
    <property type="molecule type" value="Genomic_DNA"/>
</dbReference>
<comment type="caution">
    <text evidence="3">The sequence shown here is derived from an EMBL/GenBank/DDBJ whole genome shotgun (WGS) entry which is preliminary data.</text>
</comment>
<evidence type="ECO:0000259" key="2">
    <source>
        <dbReference type="Pfam" id="PF14472"/>
    </source>
</evidence>
<evidence type="ECO:0008006" key="5">
    <source>
        <dbReference type="Google" id="ProtNLM"/>
    </source>
</evidence>
<feature type="domain" description="DUF4429" evidence="2">
    <location>
        <begin position="6"/>
        <end position="84"/>
    </location>
</feature>
<evidence type="ECO:0000313" key="4">
    <source>
        <dbReference type="Proteomes" id="UP001165092"/>
    </source>
</evidence>
<dbReference type="AlphaFoldDB" id="A0A9W6UGL1"/>
<keyword evidence="4" id="KW-1185">Reference proteome</keyword>
<dbReference type="Pfam" id="PF14472">
    <property type="entry name" value="DUF4429"/>
    <property type="match status" value="2"/>
</dbReference>
<evidence type="ECO:0000313" key="3">
    <source>
        <dbReference type="EMBL" id="GLU47701.1"/>
    </source>
</evidence>
<name>A0A9W6UGL1_9ACTN</name>
<dbReference type="InterPro" id="IPR027860">
    <property type="entry name" value="DUF4429"/>
</dbReference>
<organism evidence="3 4">
    <name type="scientific">Nocardiopsis ansamitocini</name>
    <dbReference type="NCBI Taxonomy" id="1670832"/>
    <lineage>
        <taxon>Bacteria</taxon>
        <taxon>Bacillati</taxon>
        <taxon>Actinomycetota</taxon>
        <taxon>Actinomycetes</taxon>
        <taxon>Streptosporangiales</taxon>
        <taxon>Nocardiopsidaceae</taxon>
        <taxon>Nocardiopsis</taxon>
    </lineage>
</organism>
<feature type="domain" description="SHOCT" evidence="1">
    <location>
        <begin position="245"/>
        <end position="271"/>
    </location>
</feature>
<dbReference type="Pfam" id="PF09851">
    <property type="entry name" value="SHOCT"/>
    <property type="match status" value="1"/>
</dbReference>
<reference evidence="3" key="1">
    <citation type="submission" date="2023-02" db="EMBL/GenBank/DDBJ databases">
        <title>Nocardiopsis ansamitocini NBRC 112285.</title>
        <authorList>
            <person name="Ichikawa N."/>
            <person name="Sato H."/>
            <person name="Tonouchi N."/>
        </authorList>
    </citation>
    <scope>NUCLEOTIDE SEQUENCE</scope>
    <source>
        <strain evidence="3">NBRC 112285</strain>
    </source>
</reference>